<proteinExistence type="predicted"/>
<feature type="region of interest" description="Disordered" evidence="1">
    <location>
        <begin position="1"/>
        <end position="130"/>
    </location>
</feature>
<feature type="compositionally biased region" description="Basic and acidic residues" evidence="1">
    <location>
        <begin position="52"/>
        <end position="62"/>
    </location>
</feature>
<feature type="compositionally biased region" description="Polar residues" evidence="1">
    <location>
        <begin position="77"/>
        <end position="87"/>
    </location>
</feature>
<sequence>MVNRLQQPTHSYLARSRSAMSLSGDQSGPTAPSLSQPGEEPQQRESSASLRHTPEEDHRNDAVSEDPGNLRPVRITPENSQPSTPTAASKEEEKEEHIFRPPLPRPQPLGQNKPSNEQVATTPAGATGQS</sequence>
<gene>
    <name evidence="2" type="ORF">XENOCAPTIV_014622</name>
</gene>
<evidence type="ECO:0000313" key="3">
    <source>
        <dbReference type="Proteomes" id="UP001434883"/>
    </source>
</evidence>
<evidence type="ECO:0000256" key="1">
    <source>
        <dbReference type="SAM" id="MobiDB-lite"/>
    </source>
</evidence>
<accession>A0ABV0S931</accession>
<protein>
    <submittedName>
        <fullName evidence="2">Uncharacterized protein</fullName>
    </submittedName>
</protein>
<keyword evidence="3" id="KW-1185">Reference proteome</keyword>
<feature type="compositionally biased region" description="Polar residues" evidence="1">
    <location>
        <begin position="1"/>
        <end position="10"/>
    </location>
</feature>
<organism evidence="2 3">
    <name type="scientific">Xenoophorus captivus</name>
    <dbReference type="NCBI Taxonomy" id="1517983"/>
    <lineage>
        <taxon>Eukaryota</taxon>
        <taxon>Metazoa</taxon>
        <taxon>Chordata</taxon>
        <taxon>Craniata</taxon>
        <taxon>Vertebrata</taxon>
        <taxon>Euteleostomi</taxon>
        <taxon>Actinopterygii</taxon>
        <taxon>Neopterygii</taxon>
        <taxon>Teleostei</taxon>
        <taxon>Neoteleostei</taxon>
        <taxon>Acanthomorphata</taxon>
        <taxon>Ovalentaria</taxon>
        <taxon>Atherinomorphae</taxon>
        <taxon>Cyprinodontiformes</taxon>
        <taxon>Goodeidae</taxon>
        <taxon>Xenoophorus</taxon>
    </lineage>
</organism>
<feature type="compositionally biased region" description="Basic and acidic residues" evidence="1">
    <location>
        <begin position="89"/>
        <end position="99"/>
    </location>
</feature>
<feature type="compositionally biased region" description="Polar residues" evidence="1">
    <location>
        <begin position="112"/>
        <end position="121"/>
    </location>
</feature>
<reference evidence="2 3" key="1">
    <citation type="submission" date="2021-06" db="EMBL/GenBank/DDBJ databases">
        <authorList>
            <person name="Palmer J.M."/>
        </authorList>
    </citation>
    <scope>NUCLEOTIDE SEQUENCE [LARGE SCALE GENOMIC DNA]</scope>
    <source>
        <strain evidence="2 3">XC_2019</strain>
        <tissue evidence="2">Muscle</tissue>
    </source>
</reference>
<name>A0ABV0S931_9TELE</name>
<dbReference type="EMBL" id="JAHRIN010075651">
    <property type="protein sequence ID" value="MEQ2217082.1"/>
    <property type="molecule type" value="Genomic_DNA"/>
</dbReference>
<comment type="caution">
    <text evidence="2">The sequence shown here is derived from an EMBL/GenBank/DDBJ whole genome shotgun (WGS) entry which is preliminary data.</text>
</comment>
<evidence type="ECO:0000313" key="2">
    <source>
        <dbReference type="EMBL" id="MEQ2217082.1"/>
    </source>
</evidence>
<dbReference type="Proteomes" id="UP001434883">
    <property type="component" value="Unassembled WGS sequence"/>
</dbReference>
<feature type="compositionally biased region" description="Polar residues" evidence="1">
    <location>
        <begin position="18"/>
        <end position="36"/>
    </location>
</feature>